<feature type="compositionally biased region" description="Basic and acidic residues" evidence="1">
    <location>
        <begin position="201"/>
        <end position="214"/>
    </location>
</feature>
<evidence type="ECO:0000256" key="1">
    <source>
        <dbReference type="SAM" id="MobiDB-lite"/>
    </source>
</evidence>
<dbReference type="Pfam" id="PF00786">
    <property type="entry name" value="PBD"/>
    <property type="match status" value="1"/>
</dbReference>
<gene>
    <name evidence="3" type="ORF">LAZ67_2006987</name>
</gene>
<feature type="domain" description="CRIB" evidence="2">
    <location>
        <begin position="1"/>
        <end position="33"/>
    </location>
</feature>
<name>A0ABY6K5R2_9ARAC</name>
<accession>A0ABY6K5R2</accession>
<dbReference type="Gene3D" id="3.90.810.10">
    <property type="entry name" value="CRIB domain"/>
    <property type="match status" value="1"/>
</dbReference>
<dbReference type="InterPro" id="IPR000095">
    <property type="entry name" value="CRIB_dom"/>
</dbReference>
<dbReference type="InterPro" id="IPR036936">
    <property type="entry name" value="CRIB_dom_sf"/>
</dbReference>
<organism evidence="3 4">
    <name type="scientific">Cordylochernes scorpioides</name>
    <dbReference type="NCBI Taxonomy" id="51811"/>
    <lineage>
        <taxon>Eukaryota</taxon>
        <taxon>Metazoa</taxon>
        <taxon>Ecdysozoa</taxon>
        <taxon>Arthropoda</taxon>
        <taxon>Chelicerata</taxon>
        <taxon>Arachnida</taxon>
        <taxon>Pseudoscorpiones</taxon>
        <taxon>Cheliferoidea</taxon>
        <taxon>Chernetidae</taxon>
        <taxon>Cordylochernes</taxon>
    </lineage>
</organism>
<feature type="compositionally biased region" description="Acidic residues" evidence="1">
    <location>
        <begin position="116"/>
        <end position="126"/>
    </location>
</feature>
<feature type="compositionally biased region" description="Basic and acidic residues" evidence="1">
    <location>
        <begin position="151"/>
        <end position="163"/>
    </location>
</feature>
<protein>
    <submittedName>
        <fullName evidence="3">PAK3</fullName>
    </submittedName>
</protein>
<sequence>MPESWARLLQNSNISKLEQKTNPQAVLDVLNWYDCSRATQESKYMTMNRTIANLVNLLQPSKSLVDCVVTQLQCLPLVDTCPRPSYLAEKYTTSPYSPMLSVGGPFLFFASPPSTPEEEEEEDDNEPPPIAARPDKTKSIYTKPVPVPLEEEFKQHCSIDRDITNNNNTPPAPRSQPHKKKKMSDEEMLEKLHSIVSVGDPNKKYTKMEKIGQG</sequence>
<dbReference type="EMBL" id="CP092864">
    <property type="protein sequence ID" value="UYV64182.1"/>
    <property type="molecule type" value="Genomic_DNA"/>
</dbReference>
<feature type="compositionally biased region" description="Basic and acidic residues" evidence="1">
    <location>
        <begin position="183"/>
        <end position="193"/>
    </location>
</feature>
<feature type="region of interest" description="Disordered" evidence="1">
    <location>
        <begin position="108"/>
        <end position="214"/>
    </location>
</feature>
<reference evidence="3 4" key="1">
    <citation type="submission" date="2022-01" db="EMBL/GenBank/DDBJ databases">
        <title>A chromosomal length assembly of Cordylochernes scorpioides.</title>
        <authorList>
            <person name="Zeh D."/>
            <person name="Zeh J."/>
        </authorList>
    </citation>
    <scope>NUCLEOTIDE SEQUENCE [LARGE SCALE GENOMIC DNA]</scope>
    <source>
        <strain evidence="3">IN4F17</strain>
        <tissue evidence="3">Whole Body</tissue>
    </source>
</reference>
<keyword evidence="4" id="KW-1185">Reference proteome</keyword>
<proteinExistence type="predicted"/>
<evidence type="ECO:0000259" key="2">
    <source>
        <dbReference type="Pfam" id="PF00786"/>
    </source>
</evidence>
<evidence type="ECO:0000313" key="3">
    <source>
        <dbReference type="EMBL" id="UYV64182.1"/>
    </source>
</evidence>
<dbReference type="Proteomes" id="UP001235939">
    <property type="component" value="Chromosome 02"/>
</dbReference>
<dbReference type="Gene3D" id="3.30.200.20">
    <property type="entry name" value="Phosphorylase Kinase, domain 1"/>
    <property type="match status" value="1"/>
</dbReference>
<evidence type="ECO:0000313" key="4">
    <source>
        <dbReference type="Proteomes" id="UP001235939"/>
    </source>
</evidence>